<organism evidence="2 3">
    <name type="scientific">Micromonospora lutea</name>
    <dbReference type="NCBI Taxonomy" id="419825"/>
    <lineage>
        <taxon>Bacteria</taxon>
        <taxon>Bacillati</taxon>
        <taxon>Actinomycetota</taxon>
        <taxon>Actinomycetes</taxon>
        <taxon>Micromonosporales</taxon>
        <taxon>Micromonosporaceae</taxon>
        <taxon>Micromonospora</taxon>
    </lineage>
</organism>
<evidence type="ECO:0000313" key="3">
    <source>
        <dbReference type="Proteomes" id="UP000643165"/>
    </source>
</evidence>
<accession>A0ABQ4J1Q4</accession>
<proteinExistence type="predicted"/>
<protein>
    <submittedName>
        <fullName evidence="2">Uncharacterized protein</fullName>
    </submittedName>
</protein>
<evidence type="ECO:0000313" key="2">
    <source>
        <dbReference type="EMBL" id="GIJ24075.1"/>
    </source>
</evidence>
<keyword evidence="3" id="KW-1185">Reference proteome</keyword>
<sequence>MRDGLTGGTVVGGGEAVRVALGVGLGGSVRRGDSPGTTIDGGADACRPADEARSGIGAAATGGCPGGTGWKSGPGPRYAPTATTSNATMMTTPTDTRIHGEEATAVEPRGGN</sequence>
<reference evidence="2 3" key="1">
    <citation type="submission" date="2021-01" db="EMBL/GenBank/DDBJ databases">
        <title>Whole genome shotgun sequence of Verrucosispora lutea NBRC 106530.</title>
        <authorList>
            <person name="Komaki H."/>
            <person name="Tamura T."/>
        </authorList>
    </citation>
    <scope>NUCLEOTIDE SEQUENCE [LARGE SCALE GENOMIC DNA]</scope>
    <source>
        <strain evidence="2 3">NBRC 106530</strain>
    </source>
</reference>
<evidence type="ECO:0000256" key="1">
    <source>
        <dbReference type="SAM" id="MobiDB-lite"/>
    </source>
</evidence>
<gene>
    <name evidence="2" type="ORF">Vlu01_46990</name>
</gene>
<feature type="region of interest" description="Disordered" evidence="1">
    <location>
        <begin position="25"/>
        <end position="112"/>
    </location>
</feature>
<dbReference type="Proteomes" id="UP000643165">
    <property type="component" value="Unassembled WGS sequence"/>
</dbReference>
<name>A0ABQ4J1Q4_9ACTN</name>
<feature type="compositionally biased region" description="Gly residues" evidence="1">
    <location>
        <begin position="63"/>
        <end position="72"/>
    </location>
</feature>
<dbReference type="EMBL" id="BOPB01000029">
    <property type="protein sequence ID" value="GIJ24075.1"/>
    <property type="molecule type" value="Genomic_DNA"/>
</dbReference>
<comment type="caution">
    <text evidence="2">The sequence shown here is derived from an EMBL/GenBank/DDBJ whole genome shotgun (WGS) entry which is preliminary data.</text>
</comment>
<feature type="compositionally biased region" description="Low complexity" evidence="1">
    <location>
        <begin position="73"/>
        <end position="95"/>
    </location>
</feature>